<reference evidence="1 2" key="1">
    <citation type="submission" date="2012-10" db="EMBL/GenBank/DDBJ databases">
        <title>Towards defining the chloroviruses: a genomic journey through a genus of large DNA viruses.</title>
        <authorList>
            <person name="Jeanniard A."/>
            <person name="Dunigan D.D."/>
            <person name="Gurnon J.R."/>
            <person name="Agarkova I."/>
            <person name="Kang M."/>
            <person name="Vitek J."/>
            <person name="Duncan G."/>
            <person name="McClung O.W."/>
            <person name="Larsen M."/>
            <person name="Claverie J.-M."/>
            <person name="Van Etten J.L."/>
            <person name="Blanc G."/>
        </authorList>
    </citation>
    <scope>NUCLEOTIDE SEQUENCE [LARGE SCALE GENOMIC DNA]</scope>
</reference>
<dbReference type="Gene3D" id="3.40.50.300">
    <property type="entry name" value="P-loop containing nucleotide triphosphate hydrolases"/>
    <property type="match status" value="1"/>
</dbReference>
<name>M1HPX8_PBCVI</name>
<dbReference type="SUPFAM" id="SSF52540">
    <property type="entry name" value="P-loop containing nucleoside triphosphate hydrolases"/>
    <property type="match status" value="1"/>
</dbReference>
<gene>
    <name evidence="1" type="primary">IL-3A_473L</name>
    <name evidence="1" type="ORF">PBCVIL3A_473L</name>
</gene>
<organism evidence="1 2">
    <name type="scientific">Paramecium bursaria Chlorella virus IL3A</name>
    <name type="common">PBCV-IL3A</name>
    <dbReference type="NCBI Taxonomy" id="46019"/>
    <lineage>
        <taxon>Viruses</taxon>
        <taxon>Varidnaviria</taxon>
        <taxon>Bamfordvirae</taxon>
        <taxon>Nucleocytoviricota</taxon>
        <taxon>Megaviricetes</taxon>
        <taxon>Algavirales</taxon>
        <taxon>Phycodnaviridae</taxon>
        <taxon>Chlorovirus</taxon>
        <taxon>Chlorovirus illinoense</taxon>
    </lineage>
</organism>
<dbReference type="Proteomes" id="UP000247091">
    <property type="component" value="Segment"/>
</dbReference>
<organismHost>
    <name type="scientific">Chlorella</name>
    <dbReference type="NCBI Taxonomy" id="3071"/>
</organismHost>
<proteinExistence type="predicted"/>
<evidence type="ECO:0000313" key="2">
    <source>
        <dbReference type="Proteomes" id="UP000247091"/>
    </source>
</evidence>
<protein>
    <submittedName>
        <fullName evidence="1">Replication factor C</fullName>
    </submittedName>
</protein>
<dbReference type="GO" id="GO:0006260">
    <property type="term" value="P:DNA replication"/>
    <property type="evidence" value="ECO:0007669"/>
    <property type="project" value="InterPro"/>
</dbReference>
<accession>M1HPX8</accession>
<dbReference type="InterPro" id="IPR008921">
    <property type="entry name" value="DNA_pol3_clamp-load_cplx_C"/>
</dbReference>
<evidence type="ECO:0000313" key="1">
    <source>
        <dbReference type="EMBL" id="AGE53927.1"/>
    </source>
</evidence>
<dbReference type="Gene3D" id="1.20.272.10">
    <property type="match status" value="1"/>
</dbReference>
<dbReference type="InterPro" id="IPR027417">
    <property type="entry name" value="P-loop_NTPase"/>
</dbReference>
<sequence>MDKLLIIKENKKIKIDEPLAVSSAPSRTVDNVLYSPEVEELKSWLTNGVNDAGFLCGSCGSGVSTLIKTVLTELNLEPYFINHNEKDFANQLVVSNITNTSVTGKKIIIVVDGLDSTSADKRCLNTISEHVINGSSNKILCAGHYGRSTKSNEFAQKWKNFQLKTPSNDRIVQELIRINAGVLPDDCIREIVFNQPTGDIRSCINTLEMELKLQTKNGSNSRDIFVDGIDSIEFMFNKKNEHDFNKIYKIYEQEPMMISMGVYENYINSFHKSEIDIVSSIADGLSVSDVIYEKINIEQNWSQLYGHCAHSVCNTAMLRRRSRSKDTIKVEKFGTIWSKINNQKLNSKKINTIEMVRAENGLPFLDVLELSYVRYIIKQKINSDEKDFIDTCYPWGQEEILLLFRTGFEPYKHAKVKKIFERHSTKSLTNSLT</sequence>
<dbReference type="SUPFAM" id="SSF48019">
    <property type="entry name" value="post-AAA+ oligomerization domain-like"/>
    <property type="match status" value="1"/>
</dbReference>
<dbReference type="GO" id="GO:0003677">
    <property type="term" value="F:DNA binding"/>
    <property type="evidence" value="ECO:0007669"/>
    <property type="project" value="InterPro"/>
</dbReference>
<dbReference type="EMBL" id="JX997169">
    <property type="protein sequence ID" value="AGE53927.1"/>
    <property type="molecule type" value="Genomic_DNA"/>
</dbReference>